<dbReference type="InterPro" id="IPR036869">
    <property type="entry name" value="J_dom_sf"/>
</dbReference>
<keyword evidence="3" id="KW-1185">Reference proteome</keyword>
<dbReference type="STRING" id="1380566.A0A179F3P4"/>
<reference evidence="2 3" key="1">
    <citation type="journal article" date="2016" name="PLoS Pathog.">
        <title>Biosynthesis of antibiotic leucinostatins in bio-control fungus Purpureocillium lilacinum and their inhibition on phytophthora revealed by genome mining.</title>
        <authorList>
            <person name="Wang G."/>
            <person name="Liu Z."/>
            <person name="Lin R."/>
            <person name="Li E."/>
            <person name="Mao Z."/>
            <person name="Ling J."/>
            <person name="Yang Y."/>
            <person name="Yin W.B."/>
            <person name="Xie B."/>
        </authorList>
    </citation>
    <scope>NUCLEOTIDE SEQUENCE [LARGE SCALE GENOMIC DNA]</scope>
    <source>
        <strain evidence="2">170</strain>
    </source>
</reference>
<evidence type="ECO:0000256" key="1">
    <source>
        <dbReference type="SAM" id="MobiDB-lite"/>
    </source>
</evidence>
<feature type="region of interest" description="Disordered" evidence="1">
    <location>
        <begin position="1"/>
        <end position="60"/>
    </location>
</feature>
<dbReference type="RefSeq" id="XP_018137732.1">
    <property type="nucleotide sequence ID" value="XM_018290046.1"/>
</dbReference>
<feature type="region of interest" description="Disordered" evidence="1">
    <location>
        <begin position="153"/>
        <end position="176"/>
    </location>
</feature>
<name>A0A179F3P4_METCM</name>
<evidence type="ECO:0000313" key="2">
    <source>
        <dbReference type="EMBL" id="OAQ59739.1"/>
    </source>
</evidence>
<feature type="compositionally biased region" description="Polar residues" evidence="1">
    <location>
        <begin position="1"/>
        <end position="27"/>
    </location>
</feature>
<comment type="caution">
    <text evidence="2">The sequence shown here is derived from an EMBL/GenBank/DDBJ whole genome shotgun (WGS) entry which is preliminary data.</text>
</comment>
<organism evidence="2 3">
    <name type="scientific">Pochonia chlamydosporia 170</name>
    <dbReference type="NCBI Taxonomy" id="1380566"/>
    <lineage>
        <taxon>Eukaryota</taxon>
        <taxon>Fungi</taxon>
        <taxon>Dikarya</taxon>
        <taxon>Ascomycota</taxon>
        <taxon>Pezizomycotina</taxon>
        <taxon>Sordariomycetes</taxon>
        <taxon>Hypocreomycetidae</taxon>
        <taxon>Hypocreales</taxon>
        <taxon>Clavicipitaceae</taxon>
        <taxon>Pochonia</taxon>
    </lineage>
</organism>
<dbReference type="AlphaFoldDB" id="A0A179F3P4"/>
<dbReference type="Gene3D" id="1.10.287.110">
    <property type="entry name" value="DnaJ domain"/>
    <property type="match status" value="1"/>
</dbReference>
<dbReference type="OrthoDB" id="5042209at2759"/>
<sequence length="560" mass="61956">MAGTAANSIPSQKGNTTTDGGKKSQPQGGLPTPETTPEPDVARTEADKARREKEVEDEIKRIIGSNSDTIILGVEASSSENDRIRAWQKLGCKIHPDYCGYTDKGKSEKERLEYKIINKKAFNKLAKAAEELDVEDRWISQVNLWDGTKDLLAESLDDDGGSEASGDPDSEMNEDPIAEPPERVIQIYEQATPFVQKLAEDPNDSDANNGLMALNNEILGGNIAHNAQYDGQENMQVSQQQWEIPIAFFQQHYTMIQKALALVRANPNDEGARKQAETERDLIKLLVQRNHFPNAWMLTVELPAKTVTPPPPDRSSTSASINYPWPTLPTDDGLIVGVRERKIGGALVCIETNKGDRLIRRLESAADFGQAKVDEYMKMPGYKSLSNTNIKLYRKDEARLKNLHWVTMSVIQNKNTAKGKMDPPTYCCVELDSQLEILTLSNVCNALGRKNGRAAIERVCEDHGIPAPWNRLPQNTYHKSDRDGPKKPAAERWAEVDSLVAPAHGTFVNNPSNGGGLTDPRVDVMADKLDRLEKTVANLVGVFQKLAEGGRIESSMFVTS</sequence>
<dbReference type="GeneID" id="28854040"/>
<feature type="compositionally biased region" description="Acidic residues" evidence="1">
    <location>
        <begin position="155"/>
        <end position="176"/>
    </location>
</feature>
<dbReference type="Proteomes" id="UP000078397">
    <property type="component" value="Unassembled WGS sequence"/>
</dbReference>
<proteinExistence type="predicted"/>
<gene>
    <name evidence="2" type="ORF">VFPPC_12043</name>
</gene>
<protein>
    <submittedName>
        <fullName evidence="2">C2 domain-containing protein</fullName>
    </submittedName>
</protein>
<dbReference type="EMBL" id="LSBJ02000002">
    <property type="protein sequence ID" value="OAQ59739.1"/>
    <property type="molecule type" value="Genomic_DNA"/>
</dbReference>
<accession>A0A179F3P4</accession>
<dbReference type="KEGG" id="pchm:VFPPC_12043"/>
<feature type="compositionally biased region" description="Basic and acidic residues" evidence="1">
    <location>
        <begin position="40"/>
        <end position="60"/>
    </location>
</feature>
<evidence type="ECO:0000313" key="3">
    <source>
        <dbReference type="Proteomes" id="UP000078397"/>
    </source>
</evidence>